<name>A0A4Z0Z8L2_9PEZI</name>
<dbReference type="AlphaFoldDB" id="A0A4Z0Z8L2"/>
<reference evidence="1 2" key="1">
    <citation type="submission" date="2019-03" db="EMBL/GenBank/DDBJ databases">
        <title>Draft genome sequence of Xylaria hypoxylon DSM 108379, a ubiquitous saprotrophic-parasitic fungi on hardwood.</title>
        <authorList>
            <person name="Buettner E."/>
            <person name="Leonhardt S."/>
            <person name="Gebauer A.M."/>
            <person name="Liers C."/>
            <person name="Hofrichter M."/>
            <person name="Kellner H."/>
        </authorList>
    </citation>
    <scope>NUCLEOTIDE SEQUENCE [LARGE SCALE GENOMIC DNA]</scope>
    <source>
        <strain evidence="1 2">DSM 108379</strain>
    </source>
</reference>
<keyword evidence="2" id="KW-1185">Reference proteome</keyword>
<evidence type="ECO:0000313" key="1">
    <source>
        <dbReference type="EMBL" id="TGJ87293.1"/>
    </source>
</evidence>
<evidence type="ECO:0000313" key="2">
    <source>
        <dbReference type="Proteomes" id="UP000297716"/>
    </source>
</evidence>
<accession>A0A4Z0Z8L2</accession>
<dbReference type="EMBL" id="SKBN01000015">
    <property type="protein sequence ID" value="TGJ87293.1"/>
    <property type="molecule type" value="Genomic_DNA"/>
</dbReference>
<dbReference type="Gene3D" id="3.40.50.1820">
    <property type="entry name" value="alpha/beta hydrolase"/>
    <property type="match status" value="1"/>
</dbReference>
<dbReference type="Proteomes" id="UP000297716">
    <property type="component" value="Unassembled WGS sequence"/>
</dbReference>
<evidence type="ECO:0008006" key="3">
    <source>
        <dbReference type="Google" id="ProtNLM"/>
    </source>
</evidence>
<gene>
    <name evidence="1" type="ORF">E0Z10_g1480</name>
</gene>
<sequence>MQNFHAGSVLGSQQQALVPKLILAAALCVSASVIWRPIRSHKAPYEPSPGKTISRHHLKDLPYPPDALPGARDVETPYGSIRVYEWGPEDGERVLFVHGISTPVVALGDLGHEMVARGYRVMMFEEIEDINHRVEVVLMANADLFGRGYSDAPNDLTYDTRLFVTQFLLVLASSKISWTTAPGFHLVGYSLGGGLSVAFTRYFPHLVRSLCLIAPCGLIRRHHVGWRSWLYYNSGLLPEPLVKYLVRRRIRPDAKPVHVAGGLDIVAAEGGRMVKGDGDSNGGAGFNSAAISKTRPHVTVSSVVAWQVDHHEGFVMAFMSTIRNAPIYAPQEDWKVLSKILEIRRHDSRTHASGAESVAGLEGGKILVVLGKGDGVIVMDEMIEDATSVLGHDGIKFVALEGGHELPITSSKSVAESIEGFWKSK</sequence>
<protein>
    <recommendedName>
        <fullName evidence="3">AB hydrolase-1 domain-containing protein</fullName>
    </recommendedName>
</protein>
<dbReference type="STRING" id="37992.A0A4Z0Z8L2"/>
<dbReference type="OrthoDB" id="408373at2759"/>
<dbReference type="SUPFAM" id="SSF53474">
    <property type="entry name" value="alpha/beta-Hydrolases"/>
    <property type="match status" value="1"/>
</dbReference>
<organism evidence="1 2">
    <name type="scientific">Xylaria hypoxylon</name>
    <dbReference type="NCBI Taxonomy" id="37992"/>
    <lineage>
        <taxon>Eukaryota</taxon>
        <taxon>Fungi</taxon>
        <taxon>Dikarya</taxon>
        <taxon>Ascomycota</taxon>
        <taxon>Pezizomycotina</taxon>
        <taxon>Sordariomycetes</taxon>
        <taxon>Xylariomycetidae</taxon>
        <taxon>Xylariales</taxon>
        <taxon>Xylariaceae</taxon>
        <taxon>Xylaria</taxon>
    </lineage>
</organism>
<proteinExistence type="predicted"/>
<dbReference type="InterPro" id="IPR029058">
    <property type="entry name" value="AB_hydrolase_fold"/>
</dbReference>
<comment type="caution">
    <text evidence="1">The sequence shown here is derived from an EMBL/GenBank/DDBJ whole genome shotgun (WGS) entry which is preliminary data.</text>
</comment>